<dbReference type="RefSeq" id="XP_056693058.1">
    <property type="nucleotide sequence ID" value="XM_056837080.1"/>
</dbReference>
<evidence type="ECO:0000313" key="1">
    <source>
        <dbReference type="Proteomes" id="UP000813463"/>
    </source>
</evidence>
<evidence type="ECO:0000313" key="6">
    <source>
        <dbReference type="RefSeq" id="XP_056693058.1"/>
    </source>
</evidence>
<dbReference type="RefSeq" id="XP_056693056.1">
    <property type="nucleotide sequence ID" value="XM_056837078.1"/>
</dbReference>
<dbReference type="RefSeq" id="XP_056693054.1">
    <property type="nucleotide sequence ID" value="XM_056837076.1"/>
</dbReference>
<organism evidence="1 4">
    <name type="scientific">Spinacia oleracea</name>
    <name type="common">Spinach</name>
    <dbReference type="NCBI Taxonomy" id="3562"/>
    <lineage>
        <taxon>Eukaryota</taxon>
        <taxon>Viridiplantae</taxon>
        <taxon>Streptophyta</taxon>
        <taxon>Embryophyta</taxon>
        <taxon>Tracheophyta</taxon>
        <taxon>Spermatophyta</taxon>
        <taxon>Magnoliopsida</taxon>
        <taxon>eudicotyledons</taxon>
        <taxon>Gunneridae</taxon>
        <taxon>Pentapetalae</taxon>
        <taxon>Caryophyllales</taxon>
        <taxon>Chenopodiaceae</taxon>
        <taxon>Chenopodioideae</taxon>
        <taxon>Anserineae</taxon>
        <taxon>Spinacia</taxon>
    </lineage>
</organism>
<dbReference type="GeneID" id="110778031"/>
<dbReference type="RefSeq" id="XP_056693057.1">
    <property type="nucleotide sequence ID" value="XM_056837079.1"/>
</dbReference>
<protein>
    <submittedName>
        <fullName evidence="2 3">Uncharacterized protein</fullName>
    </submittedName>
</protein>
<proteinExistence type="predicted"/>
<gene>
    <name evidence="2 3 4 5 6 7 8" type="primary">LOC110778031</name>
</gene>
<sequence>MQYTPPQVQSFLAIDIYAKSHSPVDQRSSKLFLLPKVLSAFANAFHALQPLKSTCFQVIERRDALNETTEAQLLKKIETTEHTLAASTAALEQEEFQGIYSGVQAEVLLLLLMCSWLIQEHHELIFFA</sequence>
<evidence type="ECO:0000313" key="5">
    <source>
        <dbReference type="RefSeq" id="XP_056693057.1"/>
    </source>
</evidence>
<reference evidence="2 3" key="2">
    <citation type="submission" date="2025-05" db="UniProtKB">
        <authorList>
            <consortium name="RefSeq"/>
        </authorList>
    </citation>
    <scope>IDENTIFICATION</scope>
    <source>
        <tissue evidence="2 3">Leaf</tissue>
    </source>
</reference>
<dbReference type="Proteomes" id="UP000813463">
    <property type="component" value="Chromosome 2"/>
</dbReference>
<evidence type="ECO:0000313" key="4">
    <source>
        <dbReference type="RefSeq" id="XP_056693056.1"/>
    </source>
</evidence>
<evidence type="ECO:0000313" key="3">
    <source>
        <dbReference type="RefSeq" id="XP_056693055.1"/>
    </source>
</evidence>
<accession>A0ABM3RBS0</accession>
<dbReference type="RefSeq" id="XP_056693059.1">
    <property type="nucleotide sequence ID" value="XM_056837081.1"/>
</dbReference>
<evidence type="ECO:0000313" key="7">
    <source>
        <dbReference type="RefSeq" id="XP_056693059.1"/>
    </source>
</evidence>
<evidence type="ECO:0000313" key="8">
    <source>
        <dbReference type="RefSeq" id="XP_056693060.1"/>
    </source>
</evidence>
<keyword evidence="1" id="KW-1185">Reference proteome</keyword>
<dbReference type="RefSeq" id="XP_056693060.1">
    <property type="nucleotide sequence ID" value="XM_056837082.1"/>
</dbReference>
<reference evidence="1" key="1">
    <citation type="journal article" date="2021" name="Nat. Commun.">
        <title>Genomic analyses provide insights into spinach domestication and the genetic basis of agronomic traits.</title>
        <authorList>
            <person name="Cai X."/>
            <person name="Sun X."/>
            <person name="Xu C."/>
            <person name="Sun H."/>
            <person name="Wang X."/>
            <person name="Ge C."/>
            <person name="Zhang Z."/>
            <person name="Wang Q."/>
            <person name="Fei Z."/>
            <person name="Jiao C."/>
            <person name="Wang Q."/>
        </authorList>
    </citation>
    <scope>NUCLEOTIDE SEQUENCE [LARGE SCALE GENOMIC DNA]</scope>
    <source>
        <strain evidence="1">cv. Varoflay</strain>
    </source>
</reference>
<dbReference type="RefSeq" id="XP_056693055.1">
    <property type="nucleotide sequence ID" value="XM_056837077.1"/>
</dbReference>
<evidence type="ECO:0000313" key="2">
    <source>
        <dbReference type="RefSeq" id="XP_056693054.1"/>
    </source>
</evidence>
<name>A0ABM3RBS0_SPIOL</name>